<dbReference type="AlphaFoldDB" id="A0A220VGN4"/>
<organism evidence="2 3">
    <name type="scientific">Paraphotobacterium marinum</name>
    <dbReference type="NCBI Taxonomy" id="1755811"/>
    <lineage>
        <taxon>Bacteria</taxon>
        <taxon>Pseudomonadati</taxon>
        <taxon>Pseudomonadota</taxon>
        <taxon>Gammaproteobacteria</taxon>
        <taxon>Vibrionales</taxon>
        <taxon>Vibrionaceae</taxon>
        <taxon>Paraphotobacterium</taxon>
    </lineage>
</organism>
<dbReference type="RefSeq" id="WP_089074397.1">
    <property type="nucleotide sequence ID" value="NZ_CBCSAM010000004.1"/>
</dbReference>
<evidence type="ECO:0000313" key="2">
    <source>
        <dbReference type="EMBL" id="ASK79489.1"/>
    </source>
</evidence>
<dbReference type="Pfam" id="PF00561">
    <property type="entry name" value="Abhydrolase_1"/>
    <property type="match status" value="1"/>
</dbReference>
<dbReference type="EMBL" id="CP022356">
    <property type="protein sequence ID" value="ASK79489.1"/>
    <property type="molecule type" value="Genomic_DNA"/>
</dbReference>
<name>A0A220VGN4_9GAMM</name>
<keyword evidence="3" id="KW-1185">Reference proteome</keyword>
<evidence type="ECO:0000313" key="3">
    <source>
        <dbReference type="Proteomes" id="UP000242175"/>
    </source>
</evidence>
<accession>A0A220VGN4</accession>
<protein>
    <recommendedName>
        <fullName evidence="1">AB hydrolase-1 domain-containing protein</fullName>
    </recommendedName>
</protein>
<sequence>MKVTLVLLRGLMRDKRHWRSFILALEKHKHFNVFCIDLPGTGELSHIKSPSNIESCAKYLNKNIPHFGMPVYIIGLSMGGMVASEFMKIQNKNRIFGIFIINSSNGAFNKFYQRLNFKSLLLIPFFLILSAKYQEKLIAYLTSNNSKIVQNEIQYWFIYRKQRKITTLNFLRQLYASSHYKQYLKPSENIVFIGSKKDRLVNFNCTEKWAKAWQSKYYIHETAGHDIPLDDPIWLIKILQSEYIRLNKD</sequence>
<dbReference type="KEGG" id="pmai:CF386_10540"/>
<dbReference type="InterPro" id="IPR000073">
    <property type="entry name" value="AB_hydrolase_1"/>
</dbReference>
<dbReference type="Proteomes" id="UP000242175">
    <property type="component" value="Chromosome small"/>
</dbReference>
<evidence type="ECO:0000259" key="1">
    <source>
        <dbReference type="Pfam" id="PF00561"/>
    </source>
</evidence>
<dbReference type="Gene3D" id="3.40.50.1820">
    <property type="entry name" value="alpha/beta hydrolase"/>
    <property type="match status" value="1"/>
</dbReference>
<dbReference type="InterPro" id="IPR029058">
    <property type="entry name" value="AB_hydrolase_fold"/>
</dbReference>
<gene>
    <name evidence="2" type="ORF">CF386_10540</name>
</gene>
<dbReference type="PANTHER" id="PTHR43139:SF52">
    <property type="entry name" value="SI:DKEY-122A22.2"/>
    <property type="match status" value="1"/>
</dbReference>
<proteinExistence type="predicted"/>
<dbReference type="OrthoDB" id="5290302at2"/>
<reference evidence="2 3" key="1">
    <citation type="journal article" date="2016" name="Int. J. Syst. Evol. Microbiol.">
        <title>Paraphotobacterium marinum gen. nov., sp. nov., a member of the family Vibrionaceae, isolated from surface seawater.</title>
        <authorList>
            <person name="Huang Z."/>
            <person name="Dong C."/>
            <person name="Shao Z."/>
        </authorList>
    </citation>
    <scope>NUCLEOTIDE SEQUENCE [LARGE SCALE GENOMIC DNA]</scope>
    <source>
        <strain evidence="2 3">NSCS20N07D</strain>
    </source>
</reference>
<dbReference type="SUPFAM" id="SSF53474">
    <property type="entry name" value="alpha/beta-Hydrolases"/>
    <property type="match status" value="1"/>
</dbReference>
<feature type="domain" description="AB hydrolase-1" evidence="1">
    <location>
        <begin position="4"/>
        <end position="232"/>
    </location>
</feature>
<dbReference type="InterPro" id="IPR052370">
    <property type="entry name" value="Meta-cleavage_hydrolase"/>
</dbReference>
<dbReference type="PANTHER" id="PTHR43139">
    <property type="entry name" value="SI:DKEY-122A22.2"/>
    <property type="match status" value="1"/>
</dbReference>